<dbReference type="Pfam" id="PF14234">
    <property type="entry name" value="DUF4336"/>
    <property type="match status" value="2"/>
</dbReference>
<keyword evidence="1" id="KW-0732">Signal</keyword>
<proteinExistence type="predicted"/>
<dbReference type="AlphaFoldDB" id="A0AAD2JNC5"/>
<comment type="caution">
    <text evidence="2">The sequence shown here is derived from an EMBL/GenBank/DDBJ whole genome shotgun (WGS) entry which is preliminary data.</text>
</comment>
<dbReference type="PANTHER" id="PTHR33835:SF2">
    <property type="entry name" value="LYSINE-TRNA LIGASE"/>
    <property type="match status" value="1"/>
</dbReference>
<dbReference type="PANTHER" id="PTHR33835">
    <property type="entry name" value="YALI0C07656P"/>
    <property type="match status" value="1"/>
</dbReference>
<sequence>MSSAFRILNQCFLLSSLCLLLITTQLAYGWSFLDPNMKPLGGGDQSRRTFLDTVTSTTTNAVAASSLGVSTAMLTNGENNVGLAQAAAEEMPSIINDSAQATYTTKPLAGRFYFPALTPPFRNRATFKYDLGRNAWALEQLLTFANVTATIRCTVIQLETTGGLWVHSPQWPTGEFCALLDEIGAPMEHVVLPCNAFEHKAPMKAFAENYPNAKVWISPGQFGPLGTCGKSLSKDSCQMGYRVDGILGLDNPLPPWSNEFDMATLYLEIPKNAGPVSEVSFFHRPTKTLVATDSVIYVPKRKFPPDIFSTYFDRETIEQDPTFWPRTVLQAIFLPLRQDDHGNYPSYEAISDRLIRAPILRALVDARAPNQVREWIAQQTKPSWDFDRILTSHFESPISAGPTEYKAAFGYLDDQEYNKVERVGQTTTTTTNNNSDKGKVNANLPAIQCQDWELLDSINQVVAKSNAGAPATFDFQRGCISSE</sequence>
<organism evidence="2 3">
    <name type="scientific">Cylindrotheca closterium</name>
    <dbReference type="NCBI Taxonomy" id="2856"/>
    <lineage>
        <taxon>Eukaryota</taxon>
        <taxon>Sar</taxon>
        <taxon>Stramenopiles</taxon>
        <taxon>Ochrophyta</taxon>
        <taxon>Bacillariophyta</taxon>
        <taxon>Bacillariophyceae</taxon>
        <taxon>Bacillariophycidae</taxon>
        <taxon>Bacillariales</taxon>
        <taxon>Bacillariaceae</taxon>
        <taxon>Cylindrotheca</taxon>
    </lineage>
</organism>
<evidence type="ECO:0000313" key="2">
    <source>
        <dbReference type="EMBL" id="CAJ1966507.1"/>
    </source>
</evidence>
<keyword evidence="3" id="KW-1185">Reference proteome</keyword>
<dbReference type="InterPro" id="IPR025638">
    <property type="entry name" value="DUF4336"/>
</dbReference>
<evidence type="ECO:0000256" key="1">
    <source>
        <dbReference type="SAM" id="SignalP"/>
    </source>
</evidence>
<feature type="signal peptide" evidence="1">
    <location>
        <begin position="1"/>
        <end position="29"/>
    </location>
</feature>
<reference evidence="2" key="1">
    <citation type="submission" date="2023-08" db="EMBL/GenBank/DDBJ databases">
        <authorList>
            <person name="Audoor S."/>
            <person name="Bilcke G."/>
        </authorList>
    </citation>
    <scope>NUCLEOTIDE SEQUENCE</scope>
</reference>
<accession>A0AAD2JNC5</accession>
<dbReference type="Proteomes" id="UP001295423">
    <property type="component" value="Unassembled WGS sequence"/>
</dbReference>
<protein>
    <submittedName>
        <fullName evidence="2">Uncharacterized protein</fullName>
    </submittedName>
</protein>
<name>A0AAD2JNC5_9STRA</name>
<dbReference type="EMBL" id="CAKOGP040002291">
    <property type="protein sequence ID" value="CAJ1966507.1"/>
    <property type="molecule type" value="Genomic_DNA"/>
</dbReference>
<feature type="chain" id="PRO_5042171900" evidence="1">
    <location>
        <begin position="30"/>
        <end position="483"/>
    </location>
</feature>
<gene>
    <name evidence="2" type="ORF">CYCCA115_LOCUS22091</name>
</gene>
<evidence type="ECO:0000313" key="3">
    <source>
        <dbReference type="Proteomes" id="UP001295423"/>
    </source>
</evidence>